<dbReference type="InterPro" id="IPR011075">
    <property type="entry name" value="TetR_C"/>
</dbReference>
<evidence type="ECO:0000256" key="1">
    <source>
        <dbReference type="ARBA" id="ARBA00023015"/>
    </source>
</evidence>
<feature type="DNA-binding region" description="H-T-H motif" evidence="4">
    <location>
        <begin position="35"/>
        <end position="54"/>
    </location>
</feature>
<dbReference type="Gene3D" id="1.10.357.10">
    <property type="entry name" value="Tetracycline Repressor, domain 2"/>
    <property type="match status" value="1"/>
</dbReference>
<keyword evidence="1" id="KW-0805">Transcription regulation</keyword>
<dbReference type="Proteomes" id="UP001499852">
    <property type="component" value="Unassembled WGS sequence"/>
</dbReference>
<dbReference type="SUPFAM" id="SSF48498">
    <property type="entry name" value="Tetracyclin repressor-like, C-terminal domain"/>
    <property type="match status" value="1"/>
</dbReference>
<name>A0ABP9PM26_9BACT</name>
<comment type="caution">
    <text evidence="6">The sequence shown here is derived from an EMBL/GenBank/DDBJ whole genome shotgun (WGS) entry which is preliminary data.</text>
</comment>
<dbReference type="Pfam" id="PF16925">
    <property type="entry name" value="TetR_C_13"/>
    <property type="match status" value="1"/>
</dbReference>
<sequence length="236" mass="26478">MANAPKHVRNPAETRQRLVGATLRLMLKQGYAATTVDQICAEAGLTKGSFFHYFANKEAIARAALDAFAQMGTDLYTPAWSEPGVDPLEQLHRLLDIMVSFNQRPDELCVCMVGMMSQELSQVNAEMRVACDGHLQDWEDRVTRMLTDAKKIHRVRRAFEPAQVAHFLNSLWQGSMLVGKTRQSPEMVIQNIELARDFVDSLFESPPPRLGIRKGRIKKKKVCPDVLTSPGHSSCL</sequence>
<dbReference type="EMBL" id="BAABIA010000012">
    <property type="protein sequence ID" value="GAA5148903.1"/>
    <property type="molecule type" value="Genomic_DNA"/>
</dbReference>
<dbReference type="RefSeq" id="WP_345738749.1">
    <property type="nucleotide sequence ID" value="NZ_BAABIA010000012.1"/>
</dbReference>
<dbReference type="InterPro" id="IPR023772">
    <property type="entry name" value="DNA-bd_HTH_TetR-type_CS"/>
</dbReference>
<dbReference type="PRINTS" id="PR00455">
    <property type="entry name" value="HTHTETR"/>
</dbReference>
<keyword evidence="3" id="KW-0804">Transcription</keyword>
<dbReference type="InterPro" id="IPR036271">
    <property type="entry name" value="Tet_transcr_reg_TetR-rel_C_sf"/>
</dbReference>
<evidence type="ECO:0000256" key="2">
    <source>
        <dbReference type="ARBA" id="ARBA00023125"/>
    </source>
</evidence>
<organism evidence="6 7">
    <name type="scientific">Prosthecobacter algae</name>
    <dbReference type="NCBI Taxonomy" id="1144682"/>
    <lineage>
        <taxon>Bacteria</taxon>
        <taxon>Pseudomonadati</taxon>
        <taxon>Verrucomicrobiota</taxon>
        <taxon>Verrucomicrobiia</taxon>
        <taxon>Verrucomicrobiales</taxon>
        <taxon>Verrucomicrobiaceae</taxon>
        <taxon>Prosthecobacter</taxon>
    </lineage>
</organism>
<dbReference type="PANTHER" id="PTHR47506">
    <property type="entry name" value="TRANSCRIPTIONAL REGULATORY PROTEIN"/>
    <property type="match status" value="1"/>
</dbReference>
<keyword evidence="7" id="KW-1185">Reference proteome</keyword>
<proteinExistence type="predicted"/>
<keyword evidence="2 4" id="KW-0238">DNA-binding</keyword>
<feature type="domain" description="HTH tetR-type" evidence="5">
    <location>
        <begin position="12"/>
        <end position="72"/>
    </location>
</feature>
<evidence type="ECO:0000313" key="7">
    <source>
        <dbReference type="Proteomes" id="UP001499852"/>
    </source>
</evidence>
<dbReference type="PANTHER" id="PTHR47506:SF6">
    <property type="entry name" value="HTH-TYPE TRANSCRIPTIONAL REPRESSOR NEMR"/>
    <property type="match status" value="1"/>
</dbReference>
<accession>A0ABP9PM26</accession>
<dbReference type="PROSITE" id="PS01081">
    <property type="entry name" value="HTH_TETR_1"/>
    <property type="match status" value="1"/>
</dbReference>
<dbReference type="InterPro" id="IPR009057">
    <property type="entry name" value="Homeodomain-like_sf"/>
</dbReference>
<evidence type="ECO:0000259" key="5">
    <source>
        <dbReference type="PROSITE" id="PS50977"/>
    </source>
</evidence>
<evidence type="ECO:0000256" key="4">
    <source>
        <dbReference type="PROSITE-ProRule" id="PRU00335"/>
    </source>
</evidence>
<protein>
    <recommendedName>
        <fullName evidence="5">HTH tetR-type domain-containing protein</fullName>
    </recommendedName>
</protein>
<dbReference type="PROSITE" id="PS50977">
    <property type="entry name" value="HTH_TETR_2"/>
    <property type="match status" value="1"/>
</dbReference>
<evidence type="ECO:0000313" key="6">
    <source>
        <dbReference type="EMBL" id="GAA5148903.1"/>
    </source>
</evidence>
<reference evidence="7" key="1">
    <citation type="journal article" date="2019" name="Int. J. Syst. Evol. Microbiol.">
        <title>The Global Catalogue of Microorganisms (GCM) 10K type strain sequencing project: providing services to taxonomists for standard genome sequencing and annotation.</title>
        <authorList>
            <consortium name="The Broad Institute Genomics Platform"/>
            <consortium name="The Broad Institute Genome Sequencing Center for Infectious Disease"/>
            <person name="Wu L."/>
            <person name="Ma J."/>
        </authorList>
    </citation>
    <scope>NUCLEOTIDE SEQUENCE [LARGE SCALE GENOMIC DNA]</scope>
    <source>
        <strain evidence="7">JCM 18053</strain>
    </source>
</reference>
<evidence type="ECO:0000256" key="3">
    <source>
        <dbReference type="ARBA" id="ARBA00023163"/>
    </source>
</evidence>
<dbReference type="Pfam" id="PF00440">
    <property type="entry name" value="TetR_N"/>
    <property type="match status" value="1"/>
</dbReference>
<dbReference type="SUPFAM" id="SSF46689">
    <property type="entry name" value="Homeodomain-like"/>
    <property type="match status" value="1"/>
</dbReference>
<dbReference type="InterPro" id="IPR001647">
    <property type="entry name" value="HTH_TetR"/>
</dbReference>
<gene>
    <name evidence="6" type="ORF">GCM10023213_45840</name>
</gene>